<dbReference type="AlphaFoldDB" id="A0A174UGE0"/>
<evidence type="ECO:0000313" key="2">
    <source>
        <dbReference type="EMBL" id="CUQ21664.1"/>
    </source>
</evidence>
<keyword evidence="1" id="KW-1133">Transmembrane helix</keyword>
<proteinExistence type="predicted"/>
<keyword evidence="1" id="KW-0812">Transmembrane</keyword>
<feature type="transmembrane region" description="Helical" evidence="1">
    <location>
        <begin position="26"/>
        <end position="46"/>
    </location>
</feature>
<evidence type="ECO:0000256" key="1">
    <source>
        <dbReference type="SAM" id="Phobius"/>
    </source>
</evidence>
<evidence type="ECO:0008006" key="4">
    <source>
        <dbReference type="Google" id="ProtNLM"/>
    </source>
</evidence>
<evidence type="ECO:0000313" key="3">
    <source>
        <dbReference type="Proteomes" id="UP000095606"/>
    </source>
</evidence>
<name>A0A174UGE0_9BACE</name>
<dbReference type="Proteomes" id="UP000095606">
    <property type="component" value="Unassembled WGS sequence"/>
</dbReference>
<organism evidence="2 3">
    <name type="scientific">Bacteroides faecis</name>
    <dbReference type="NCBI Taxonomy" id="674529"/>
    <lineage>
        <taxon>Bacteria</taxon>
        <taxon>Pseudomonadati</taxon>
        <taxon>Bacteroidota</taxon>
        <taxon>Bacteroidia</taxon>
        <taxon>Bacteroidales</taxon>
        <taxon>Bacteroidaceae</taxon>
        <taxon>Bacteroides</taxon>
    </lineage>
</organism>
<accession>A0A174UGE0</accession>
<gene>
    <name evidence="2" type="ORF">ERS852461_04593</name>
</gene>
<sequence length="89" mass="9987">MLNNIDIKKLYDTGGKCKGLPSFPSILKLGSTYLILSVAGFGLCCLHHRYKKQIELDEEVYANNAALQIKLKLNNVHINSLINKSKLQK</sequence>
<protein>
    <recommendedName>
        <fullName evidence="4">Transmembrane protein</fullName>
    </recommendedName>
</protein>
<dbReference type="EMBL" id="CZAE01000031">
    <property type="protein sequence ID" value="CUQ21664.1"/>
    <property type="molecule type" value="Genomic_DNA"/>
</dbReference>
<reference evidence="2 3" key="1">
    <citation type="submission" date="2015-09" db="EMBL/GenBank/DDBJ databases">
        <authorList>
            <consortium name="Pathogen Informatics"/>
        </authorList>
    </citation>
    <scope>NUCLEOTIDE SEQUENCE [LARGE SCALE GENOMIC DNA]</scope>
    <source>
        <strain evidence="2 3">2789STDY5834846</strain>
    </source>
</reference>
<keyword evidence="1" id="KW-0472">Membrane</keyword>